<dbReference type="EMBL" id="NBSK02000008">
    <property type="protein sequence ID" value="KAJ0194448.1"/>
    <property type="molecule type" value="Genomic_DNA"/>
</dbReference>
<comment type="caution">
    <text evidence="1">The sequence shown here is derived from an EMBL/GenBank/DDBJ whole genome shotgun (WGS) entry which is preliminary data.</text>
</comment>
<name>A0A9R1UX55_LACSA</name>
<keyword evidence="2" id="KW-1185">Reference proteome</keyword>
<dbReference type="SUPFAM" id="SSF103511">
    <property type="entry name" value="Chlorophyll a-b binding protein"/>
    <property type="match status" value="1"/>
</dbReference>
<dbReference type="OrthoDB" id="1887732at2759"/>
<evidence type="ECO:0008006" key="3">
    <source>
        <dbReference type="Google" id="ProtNLM"/>
    </source>
</evidence>
<dbReference type="PANTHER" id="PTHR37752">
    <property type="entry name" value="OS02G0610700 PROTEIN"/>
    <property type="match status" value="1"/>
</dbReference>
<reference evidence="1 2" key="1">
    <citation type="journal article" date="2017" name="Nat. Commun.">
        <title>Genome assembly with in vitro proximity ligation data and whole-genome triplication in lettuce.</title>
        <authorList>
            <person name="Reyes-Chin-Wo S."/>
            <person name="Wang Z."/>
            <person name="Yang X."/>
            <person name="Kozik A."/>
            <person name="Arikit S."/>
            <person name="Song C."/>
            <person name="Xia L."/>
            <person name="Froenicke L."/>
            <person name="Lavelle D.O."/>
            <person name="Truco M.J."/>
            <person name="Xia R."/>
            <person name="Zhu S."/>
            <person name="Xu C."/>
            <person name="Xu H."/>
            <person name="Xu X."/>
            <person name="Cox K."/>
            <person name="Korf I."/>
            <person name="Meyers B.C."/>
            <person name="Michelmore R.W."/>
        </authorList>
    </citation>
    <scope>NUCLEOTIDE SEQUENCE [LARGE SCALE GENOMIC DNA]</scope>
    <source>
        <strain evidence="2">cv. Salinas</strain>
        <tissue evidence="1">Seedlings</tissue>
    </source>
</reference>
<sequence>MVSSSSSLWSANGNLLLQQQSCSSFSNYRHSATPTRWGFRKEIDLGPAIRRTKDEAFRVANPNVTIASGRSRKEVIMVDPVEAKRLAAKQMEAIKAKQSFQRRRQIEAINGAWAMIGLTTGLVLEGQSGNGILAQLAGYWATLVSFFVR</sequence>
<organism evidence="1 2">
    <name type="scientific">Lactuca sativa</name>
    <name type="common">Garden lettuce</name>
    <dbReference type="NCBI Taxonomy" id="4236"/>
    <lineage>
        <taxon>Eukaryota</taxon>
        <taxon>Viridiplantae</taxon>
        <taxon>Streptophyta</taxon>
        <taxon>Embryophyta</taxon>
        <taxon>Tracheophyta</taxon>
        <taxon>Spermatophyta</taxon>
        <taxon>Magnoliopsida</taxon>
        <taxon>eudicotyledons</taxon>
        <taxon>Gunneridae</taxon>
        <taxon>Pentapetalae</taxon>
        <taxon>asterids</taxon>
        <taxon>campanulids</taxon>
        <taxon>Asterales</taxon>
        <taxon>Asteraceae</taxon>
        <taxon>Cichorioideae</taxon>
        <taxon>Cichorieae</taxon>
        <taxon>Lactucinae</taxon>
        <taxon>Lactuca</taxon>
    </lineage>
</organism>
<protein>
    <recommendedName>
        <fullName evidence="3">Chlorophyll A-B binding protein</fullName>
    </recommendedName>
</protein>
<dbReference type="PANTHER" id="PTHR37752:SF1">
    <property type="entry name" value="OS02G0610700 PROTEIN"/>
    <property type="match status" value="1"/>
</dbReference>
<evidence type="ECO:0000313" key="1">
    <source>
        <dbReference type="EMBL" id="KAJ0194448.1"/>
    </source>
</evidence>
<dbReference type="Proteomes" id="UP000235145">
    <property type="component" value="Unassembled WGS sequence"/>
</dbReference>
<dbReference type="Gramene" id="rna-gnl|WGS:NBSK|LSAT_8X65641_mrna">
    <property type="protein sequence ID" value="cds-PLY64034.1"/>
    <property type="gene ID" value="gene-LSAT_8X65641"/>
</dbReference>
<accession>A0A9R1UX55</accession>
<dbReference type="AlphaFoldDB" id="A0A9R1UX55"/>
<proteinExistence type="predicted"/>
<evidence type="ECO:0000313" key="2">
    <source>
        <dbReference type="Proteomes" id="UP000235145"/>
    </source>
</evidence>
<dbReference type="InterPro" id="IPR053091">
    <property type="entry name" value="PSII_Assembly/Photoprotect-Rel"/>
</dbReference>
<gene>
    <name evidence="1" type="ORF">LSAT_V11C800415480</name>
</gene>